<organism evidence="1 2">
    <name type="scientific">Olea europaea subsp. europaea</name>
    <dbReference type="NCBI Taxonomy" id="158383"/>
    <lineage>
        <taxon>Eukaryota</taxon>
        <taxon>Viridiplantae</taxon>
        <taxon>Streptophyta</taxon>
        <taxon>Embryophyta</taxon>
        <taxon>Tracheophyta</taxon>
        <taxon>Spermatophyta</taxon>
        <taxon>Magnoliopsida</taxon>
        <taxon>eudicotyledons</taxon>
        <taxon>Gunneridae</taxon>
        <taxon>Pentapetalae</taxon>
        <taxon>asterids</taxon>
        <taxon>lamiids</taxon>
        <taxon>Lamiales</taxon>
        <taxon>Oleaceae</taxon>
        <taxon>Oleeae</taxon>
        <taxon>Olea</taxon>
    </lineage>
</organism>
<evidence type="ECO:0000313" key="1">
    <source>
        <dbReference type="EMBL" id="CAA2960582.1"/>
    </source>
</evidence>
<dbReference type="PANTHER" id="PTHR31052:SF2">
    <property type="entry name" value="COBRA-LIKE PROTEIN 10"/>
    <property type="match status" value="1"/>
</dbReference>
<comment type="caution">
    <text evidence="1">The sequence shown here is derived from an EMBL/GenBank/DDBJ whole genome shotgun (WGS) entry which is preliminary data.</text>
</comment>
<dbReference type="Proteomes" id="UP000594638">
    <property type="component" value="Unassembled WGS sequence"/>
</dbReference>
<keyword evidence="2" id="KW-1185">Reference proteome</keyword>
<reference evidence="1 2" key="1">
    <citation type="submission" date="2019-12" db="EMBL/GenBank/DDBJ databases">
        <authorList>
            <person name="Alioto T."/>
            <person name="Alioto T."/>
            <person name="Gomez Garrido J."/>
        </authorList>
    </citation>
    <scope>NUCLEOTIDE SEQUENCE [LARGE SCALE GENOMIC DNA]</scope>
</reference>
<dbReference type="Gramene" id="OE9A011360T1">
    <property type="protein sequence ID" value="OE9A011360C1"/>
    <property type="gene ID" value="OE9A011360"/>
</dbReference>
<proteinExistence type="predicted"/>
<dbReference type="AlphaFoldDB" id="A0A8S0Q5S0"/>
<name>A0A8S0Q5S0_OLEEU</name>
<evidence type="ECO:0000313" key="2">
    <source>
        <dbReference type="Proteomes" id="UP000594638"/>
    </source>
</evidence>
<dbReference type="EMBL" id="CACTIH010000420">
    <property type="protein sequence ID" value="CAA2960582.1"/>
    <property type="molecule type" value="Genomic_DNA"/>
</dbReference>
<sequence>MGREKIYPLVKNTSAQAWSFKVIAMSLNAGAYELKSWKILIGFQHEELLVSVDGTVVANGDGEGFRLRSKRMGPFSLDSYNLIWKPPLTLLGIILK</sequence>
<gene>
    <name evidence="1" type="ORF">OLEA9_A011360</name>
</gene>
<protein>
    <submittedName>
        <fullName evidence="1">COBRA 10</fullName>
    </submittedName>
</protein>
<dbReference type="PANTHER" id="PTHR31052">
    <property type="entry name" value="COBRA-LIKE PROTEIN 7"/>
    <property type="match status" value="1"/>
</dbReference>
<dbReference type="OrthoDB" id="1928904at2759"/>
<accession>A0A8S0Q5S0</accession>